<dbReference type="InterPro" id="IPR016186">
    <property type="entry name" value="C-type_lectin-like/link_sf"/>
</dbReference>
<organism evidence="3 4">
    <name type="scientific">Leptospira stimsonii</name>
    <dbReference type="NCBI Taxonomy" id="2202203"/>
    <lineage>
        <taxon>Bacteria</taxon>
        <taxon>Pseudomonadati</taxon>
        <taxon>Spirochaetota</taxon>
        <taxon>Spirochaetia</taxon>
        <taxon>Leptospirales</taxon>
        <taxon>Leptospiraceae</taxon>
        <taxon>Leptospira</taxon>
    </lineage>
</organism>
<dbReference type="SUPFAM" id="SSF56436">
    <property type="entry name" value="C-type lectin-like"/>
    <property type="match status" value="1"/>
</dbReference>
<name>A0A8B3CRL7_9LEPT</name>
<dbReference type="Proteomes" id="UP000266669">
    <property type="component" value="Unassembled WGS sequence"/>
</dbReference>
<evidence type="ECO:0000313" key="3">
    <source>
        <dbReference type="EMBL" id="RHX86830.1"/>
    </source>
</evidence>
<feature type="chain" id="PRO_5033014901" description="DUF1554 domain-containing protein" evidence="1">
    <location>
        <begin position="32"/>
        <end position="236"/>
    </location>
</feature>
<accession>A0A8B3CRL7</accession>
<proteinExistence type="predicted"/>
<dbReference type="InterPro" id="IPR011448">
    <property type="entry name" value="DUF1554"/>
</dbReference>
<sequence length="236" mass="24127">MILRDRIQTDLKTAAILFAATLVALSLSACKSDENKDTETIAVILVTQNLQTTTSTPSSTTTNATCATTGPCKLFATSANATVNAGIAGLDANCAADVNKPSGGGTYKALVSDGTNRRACTTANCGTGTGESIDWVLKPNKQYVRSNGTTVIGTTTANGVFSFPLTNGFQATINGTNGIWTGLNTNWTSSASDCTDWSTTIATNASFGVHDDTSNAALSVGTAGCSNAAKVVCVEQ</sequence>
<evidence type="ECO:0000313" key="4">
    <source>
        <dbReference type="Proteomes" id="UP000266669"/>
    </source>
</evidence>
<dbReference type="Gene3D" id="3.10.100.10">
    <property type="entry name" value="Mannose-Binding Protein A, subunit A"/>
    <property type="match status" value="1"/>
</dbReference>
<feature type="signal peptide" evidence="1">
    <location>
        <begin position="1"/>
        <end position="31"/>
    </location>
</feature>
<dbReference type="AlphaFoldDB" id="A0A8B3CRL7"/>
<feature type="domain" description="DUF1554" evidence="2">
    <location>
        <begin position="85"/>
        <end position="208"/>
    </location>
</feature>
<evidence type="ECO:0000259" key="2">
    <source>
        <dbReference type="Pfam" id="PF07588"/>
    </source>
</evidence>
<gene>
    <name evidence="3" type="ORF">DLM78_09550</name>
</gene>
<keyword evidence="1" id="KW-0732">Signal</keyword>
<dbReference type="EMBL" id="QHCS01000002">
    <property type="protein sequence ID" value="RHX86830.1"/>
    <property type="molecule type" value="Genomic_DNA"/>
</dbReference>
<dbReference type="PROSITE" id="PS51257">
    <property type="entry name" value="PROKAR_LIPOPROTEIN"/>
    <property type="match status" value="1"/>
</dbReference>
<comment type="caution">
    <text evidence="3">The sequence shown here is derived from an EMBL/GenBank/DDBJ whole genome shotgun (WGS) entry which is preliminary data.</text>
</comment>
<protein>
    <recommendedName>
        <fullName evidence="2">DUF1554 domain-containing protein</fullName>
    </recommendedName>
</protein>
<dbReference type="Pfam" id="PF07588">
    <property type="entry name" value="DUF1554"/>
    <property type="match status" value="1"/>
</dbReference>
<evidence type="ECO:0000256" key="1">
    <source>
        <dbReference type="SAM" id="SignalP"/>
    </source>
</evidence>
<reference evidence="4" key="1">
    <citation type="submission" date="2018-05" db="EMBL/GenBank/DDBJ databases">
        <title>Leptospira yasudae sp. nov. and Leptospira stimsonii sp. nov., two pathogenic species of the genus Leptospira isolated from environmental sources.</title>
        <authorList>
            <person name="Casanovas-Massana A."/>
            <person name="Hamond C."/>
            <person name="Santos L.A."/>
            <person name="Hacker K.P."/>
            <person name="Balassiano I."/>
            <person name="Medeiros M.A."/>
            <person name="Reis M.G."/>
            <person name="Ko A.I."/>
            <person name="Wunder E.A."/>
        </authorList>
    </citation>
    <scope>NUCLEOTIDE SEQUENCE [LARGE SCALE GENOMIC DNA]</scope>
    <source>
        <strain evidence="4">AMB6-RJ</strain>
    </source>
</reference>
<dbReference type="InterPro" id="IPR016187">
    <property type="entry name" value="CTDL_fold"/>
</dbReference>